<protein>
    <submittedName>
        <fullName evidence="8">Competence protein ComEC</fullName>
    </submittedName>
</protein>
<evidence type="ECO:0000259" key="7">
    <source>
        <dbReference type="Pfam" id="PF03772"/>
    </source>
</evidence>
<feature type="transmembrane region" description="Helical" evidence="6">
    <location>
        <begin position="537"/>
        <end position="555"/>
    </location>
</feature>
<sequence>MCTIASGERKGRGAREMVDIETVQKGGPHTTSNALHGRALAWLRQLNAAVLASVVDASSQRRNLILWPFALILGLIAYRILPFEPDAQALSVFCVLLLIALLALRGIRAARDLAQISLLFGFGAVLLPVHGELFGTNMLEVPRYGTYQAKVDAVIFDDGVQQRWIVSDISGDQDWTVPDVRKARVLVRGDQAIAPGDRISARIRFYPVPAPAVPGGYDAQFVSHFDGIGAYGSVLGDLSVVPAHQSGVMDMVNAARRIIGARLVAQLGDRIGGIATALITGDQSRISEEDYDLMASAGIVHVISISGLHLTLVAGTMFASVRFLLSLSQGWSQRWPIKKIAAVAGIATAFSYMLLSGLVIPAVRSTIMLALVFTAIVAGRQALTMRNVAIATIIIILVQPTSVFRASFQLSFAAVIALIAAHELARRGREERDRPAQGKVITLMIDVGTTSIIAGLATLIFTAYHFQQTAPFGVIGNLMAMPVVSFVMMPAALLGTLLVPLGLEAPAYAVLGWSVEIMLWSAGVVRQMSGGFDSSPILAPSALVVALAALGWMAYCRDRIRLAGPFLAVPLIAVFCLERAPDIFIADQSQALAVRNGADIALMAGRNNTFATTIWSERYMTSISDGHEGTRCDAIGCVLHTEHDYTIALVKDASAFAEDCGIAHIVVSRINAPATCAATATLVIDGADLARYGTHVINWHGPDIAPTVRTGVDNPERRWRLGIQ</sequence>
<evidence type="ECO:0000256" key="4">
    <source>
        <dbReference type="ARBA" id="ARBA00022989"/>
    </source>
</evidence>
<feature type="transmembrane region" description="Helical" evidence="6">
    <location>
        <begin position="403"/>
        <end position="421"/>
    </location>
</feature>
<feature type="transmembrane region" description="Helical" evidence="6">
    <location>
        <begin position="87"/>
        <end position="104"/>
    </location>
</feature>
<evidence type="ECO:0000256" key="6">
    <source>
        <dbReference type="SAM" id="Phobius"/>
    </source>
</evidence>
<dbReference type="OrthoDB" id="9790149at2"/>
<dbReference type="Proteomes" id="UP000199495">
    <property type="component" value="Unassembled WGS sequence"/>
</dbReference>
<dbReference type="PANTHER" id="PTHR30619">
    <property type="entry name" value="DNA INTERNALIZATION/COMPETENCE PROTEIN COMEC/REC2"/>
    <property type="match status" value="1"/>
</dbReference>
<evidence type="ECO:0000313" key="9">
    <source>
        <dbReference type="Proteomes" id="UP000199495"/>
    </source>
</evidence>
<dbReference type="GO" id="GO:0005886">
    <property type="term" value="C:plasma membrane"/>
    <property type="evidence" value="ECO:0007669"/>
    <property type="project" value="UniProtKB-SubCell"/>
</dbReference>
<evidence type="ECO:0000313" key="8">
    <source>
        <dbReference type="EMBL" id="SDG77880.1"/>
    </source>
</evidence>
<evidence type="ECO:0000256" key="5">
    <source>
        <dbReference type="ARBA" id="ARBA00023136"/>
    </source>
</evidence>
<comment type="subcellular location">
    <subcellularLocation>
        <location evidence="1">Cell membrane</location>
        <topology evidence="1">Multi-pass membrane protein</topology>
    </subcellularLocation>
</comment>
<dbReference type="NCBIfam" id="TIGR00360">
    <property type="entry name" value="ComEC_N-term"/>
    <property type="match status" value="1"/>
</dbReference>
<proteinExistence type="predicted"/>
<dbReference type="EMBL" id="FNCS01000008">
    <property type="protein sequence ID" value="SDG77880.1"/>
    <property type="molecule type" value="Genomic_DNA"/>
</dbReference>
<feature type="domain" description="ComEC/Rec2-related protein" evidence="7">
    <location>
        <begin position="278"/>
        <end position="557"/>
    </location>
</feature>
<accession>A0A1G7X2U6</accession>
<keyword evidence="9" id="KW-1185">Reference proteome</keyword>
<dbReference type="AlphaFoldDB" id="A0A1G7X2U6"/>
<dbReference type="InterPro" id="IPR052159">
    <property type="entry name" value="Competence_DNA_uptake"/>
</dbReference>
<feature type="transmembrane region" description="Helical" evidence="6">
    <location>
        <begin position="64"/>
        <end position="81"/>
    </location>
</feature>
<feature type="transmembrane region" description="Helical" evidence="6">
    <location>
        <begin position="340"/>
        <end position="360"/>
    </location>
</feature>
<feature type="transmembrane region" description="Helical" evidence="6">
    <location>
        <begin position="505"/>
        <end position="525"/>
    </location>
</feature>
<reference evidence="8 9" key="1">
    <citation type="submission" date="2016-10" db="EMBL/GenBank/DDBJ databases">
        <authorList>
            <person name="de Groot N.N."/>
        </authorList>
    </citation>
    <scope>NUCLEOTIDE SEQUENCE [LARGE SCALE GENOMIC DNA]</scope>
    <source>
        <strain evidence="8 9">CGMCC 1.10267</strain>
    </source>
</reference>
<dbReference type="STRING" id="440168.SAMN04487974_10836"/>
<organism evidence="8 9">
    <name type="scientific">Pelagibacterium luteolum</name>
    <dbReference type="NCBI Taxonomy" id="440168"/>
    <lineage>
        <taxon>Bacteria</taxon>
        <taxon>Pseudomonadati</taxon>
        <taxon>Pseudomonadota</taxon>
        <taxon>Alphaproteobacteria</taxon>
        <taxon>Hyphomicrobiales</taxon>
        <taxon>Devosiaceae</taxon>
        <taxon>Pelagibacterium</taxon>
    </lineage>
</organism>
<dbReference type="PANTHER" id="PTHR30619:SF1">
    <property type="entry name" value="RECOMBINATION PROTEIN 2"/>
    <property type="match status" value="1"/>
</dbReference>
<feature type="transmembrane region" description="Helical" evidence="6">
    <location>
        <begin position="299"/>
        <end position="319"/>
    </location>
</feature>
<dbReference type="Pfam" id="PF03772">
    <property type="entry name" value="Competence"/>
    <property type="match status" value="1"/>
</dbReference>
<evidence type="ECO:0000256" key="1">
    <source>
        <dbReference type="ARBA" id="ARBA00004651"/>
    </source>
</evidence>
<feature type="transmembrane region" description="Helical" evidence="6">
    <location>
        <begin position="441"/>
        <end position="466"/>
    </location>
</feature>
<name>A0A1G7X2U6_9HYPH</name>
<feature type="transmembrane region" description="Helical" evidence="6">
    <location>
        <begin position="478"/>
        <end position="499"/>
    </location>
</feature>
<keyword evidence="4 6" id="KW-1133">Transmembrane helix</keyword>
<gene>
    <name evidence="8" type="ORF">SAMN04487974_10836</name>
</gene>
<keyword evidence="2" id="KW-1003">Cell membrane</keyword>
<evidence type="ECO:0000256" key="3">
    <source>
        <dbReference type="ARBA" id="ARBA00022692"/>
    </source>
</evidence>
<evidence type="ECO:0000256" key="2">
    <source>
        <dbReference type="ARBA" id="ARBA00022475"/>
    </source>
</evidence>
<keyword evidence="3 6" id="KW-0812">Transmembrane</keyword>
<dbReference type="InterPro" id="IPR004477">
    <property type="entry name" value="ComEC_N"/>
</dbReference>
<keyword evidence="5 6" id="KW-0472">Membrane</keyword>